<dbReference type="Gene3D" id="2.170.130.10">
    <property type="entry name" value="TonB-dependent receptor, plug domain"/>
    <property type="match status" value="1"/>
</dbReference>
<evidence type="ECO:0000256" key="8">
    <source>
        <dbReference type="ARBA" id="ARBA00023136"/>
    </source>
</evidence>
<evidence type="ECO:0000256" key="7">
    <source>
        <dbReference type="ARBA" id="ARBA00023077"/>
    </source>
</evidence>
<keyword evidence="9 10" id="KW-0998">Cell outer membrane</keyword>
<evidence type="ECO:0000313" key="16">
    <source>
        <dbReference type="Proteomes" id="UP000811844"/>
    </source>
</evidence>
<evidence type="ECO:0000256" key="3">
    <source>
        <dbReference type="ARBA" id="ARBA00022452"/>
    </source>
</evidence>
<proteinExistence type="inferred from homology"/>
<dbReference type="InterPro" id="IPR039426">
    <property type="entry name" value="TonB-dep_rcpt-like"/>
</dbReference>
<dbReference type="InterPro" id="IPR037066">
    <property type="entry name" value="Plug_dom_sf"/>
</dbReference>
<dbReference type="EMBL" id="JAAIKR010000006">
    <property type="protein sequence ID" value="MBR9727953.1"/>
    <property type="molecule type" value="Genomic_DNA"/>
</dbReference>
<protein>
    <submittedName>
        <fullName evidence="15">TonB-dependent receptor</fullName>
    </submittedName>
</protein>
<comment type="similarity">
    <text evidence="10 11">Belongs to the TonB-dependent receptor family.</text>
</comment>
<dbReference type="InterPro" id="IPR000531">
    <property type="entry name" value="Beta-barrel_TonB"/>
</dbReference>
<keyword evidence="4 10" id="KW-0812">Transmembrane</keyword>
<evidence type="ECO:0000259" key="14">
    <source>
        <dbReference type="Pfam" id="PF07715"/>
    </source>
</evidence>
<keyword evidence="8 10" id="KW-0472">Membrane</keyword>
<evidence type="ECO:0000259" key="13">
    <source>
        <dbReference type="Pfam" id="PF00593"/>
    </source>
</evidence>
<dbReference type="InterPro" id="IPR012910">
    <property type="entry name" value="Plug_dom"/>
</dbReference>
<organism evidence="15 16">
    <name type="scientific">Shewanella intestini</name>
    <dbReference type="NCBI Taxonomy" id="2017544"/>
    <lineage>
        <taxon>Bacteria</taxon>
        <taxon>Pseudomonadati</taxon>
        <taxon>Pseudomonadota</taxon>
        <taxon>Gammaproteobacteria</taxon>
        <taxon>Alteromonadales</taxon>
        <taxon>Shewanellaceae</taxon>
        <taxon>Shewanella</taxon>
    </lineage>
</organism>
<gene>
    <name evidence="15" type="ORF">G3R48_08140</name>
</gene>
<keyword evidence="7 11" id="KW-0798">TonB box</keyword>
<dbReference type="InterPro" id="IPR036942">
    <property type="entry name" value="Beta-barrel_TonB_sf"/>
</dbReference>
<dbReference type="RefSeq" id="WP_153664371.1">
    <property type="nucleotide sequence ID" value="NZ_JAAIKR010000006.1"/>
</dbReference>
<evidence type="ECO:0000256" key="2">
    <source>
        <dbReference type="ARBA" id="ARBA00022448"/>
    </source>
</evidence>
<name>A0ABS5I2B8_9GAMM</name>
<dbReference type="CDD" id="cd01347">
    <property type="entry name" value="ligand_gated_channel"/>
    <property type="match status" value="1"/>
</dbReference>
<accession>A0ABS5I2B8</accession>
<keyword evidence="15" id="KW-0675">Receptor</keyword>
<feature type="signal peptide" evidence="12">
    <location>
        <begin position="1"/>
        <end position="22"/>
    </location>
</feature>
<keyword evidence="2 10" id="KW-0813">Transport</keyword>
<dbReference type="PANTHER" id="PTHR30069:SF53">
    <property type="entry name" value="COLICIN I RECEPTOR-RELATED"/>
    <property type="match status" value="1"/>
</dbReference>
<feature type="domain" description="TonB-dependent receptor plug" evidence="14">
    <location>
        <begin position="47"/>
        <end position="148"/>
    </location>
</feature>
<reference evidence="15 16" key="1">
    <citation type="submission" date="2020-02" db="EMBL/GenBank/DDBJ databases">
        <title>Shewanella WXL01 sp. nov., a marine bacterium isolated from green algae in Luhuitou Fringing Reef (Northern South China Sea).</title>
        <authorList>
            <person name="Wang X."/>
        </authorList>
    </citation>
    <scope>NUCLEOTIDE SEQUENCE [LARGE SCALE GENOMIC DNA]</scope>
    <source>
        <strain evidence="15 16">MCCC 1A01895</strain>
    </source>
</reference>
<sequence length="597" mass="65734">MSLKLRLSALTIAILHTCSANAATPTTMENITVTGDRFDTTPDQQLTVINTIEREEIDRLSPKSVTELLGNLPGLSVTSNGGAGQSASVSIRGTNSKHTLVLIDGVRMASATTGEVSFGAISPEMIERIEVVKGPRAAIWGSDAIGGVIQIFTRQLKSGEWFASTEYGSSDYARGTAGVGISHGDGSTSLTINKEKSDGIDVKDDAEEDKDGYHRFSLGVNGHQQLNHAWSLQWNGKLESGHYEYDSTRDNEADYDNYFANVSSQYQGDKYTTKVLLGSAQDKNEHFRTDVDDAKRSLFQTNRTQVNWSNRYLATDNITFIGGVDWANESIKGDYAVDSRDTTGAYALARVNLGPVLLEGAVRYDDVENIDSETSYSTSAAYVFNDQWRLTGSYGTAFKAPSFNDLYYPSSGNPDLISETSKNLDVTLNYSGDDVQGYISAFKNDVDNLIAWAPDAQGNWKPANVDKAEIQGIELSLSYDTWGIAHQLGYTYLDAVDASDDQQLKGRSENEFDYQLGYTWSKVDLQLNYHYQGKRSNGNDTFLDAYSKFDVSLGYKFADSWQLRLKGNNLTDQDLVSVNGYNAPGRQVFLSIGYQAF</sequence>
<evidence type="ECO:0000256" key="1">
    <source>
        <dbReference type="ARBA" id="ARBA00004571"/>
    </source>
</evidence>
<dbReference type="Pfam" id="PF00593">
    <property type="entry name" value="TonB_dep_Rec_b-barrel"/>
    <property type="match status" value="1"/>
</dbReference>
<keyword evidence="5 12" id="KW-0732">Signal</keyword>
<dbReference type="PANTHER" id="PTHR30069">
    <property type="entry name" value="TONB-DEPENDENT OUTER MEMBRANE RECEPTOR"/>
    <property type="match status" value="1"/>
</dbReference>
<feature type="chain" id="PRO_5047053827" evidence="12">
    <location>
        <begin position="23"/>
        <end position="597"/>
    </location>
</feature>
<comment type="subcellular location">
    <subcellularLocation>
        <location evidence="1 10">Cell outer membrane</location>
        <topology evidence="1 10">Multi-pass membrane protein</topology>
    </subcellularLocation>
</comment>
<evidence type="ECO:0000256" key="11">
    <source>
        <dbReference type="RuleBase" id="RU003357"/>
    </source>
</evidence>
<dbReference type="Pfam" id="PF07715">
    <property type="entry name" value="Plug"/>
    <property type="match status" value="1"/>
</dbReference>
<keyword evidence="16" id="KW-1185">Reference proteome</keyword>
<evidence type="ECO:0000256" key="6">
    <source>
        <dbReference type="ARBA" id="ARBA00023065"/>
    </source>
</evidence>
<evidence type="ECO:0000313" key="15">
    <source>
        <dbReference type="EMBL" id="MBR9727953.1"/>
    </source>
</evidence>
<evidence type="ECO:0000256" key="4">
    <source>
        <dbReference type="ARBA" id="ARBA00022692"/>
    </source>
</evidence>
<dbReference type="PROSITE" id="PS52016">
    <property type="entry name" value="TONB_DEPENDENT_REC_3"/>
    <property type="match status" value="1"/>
</dbReference>
<evidence type="ECO:0000256" key="12">
    <source>
        <dbReference type="SAM" id="SignalP"/>
    </source>
</evidence>
<comment type="caution">
    <text evidence="15">The sequence shown here is derived from an EMBL/GenBank/DDBJ whole genome shotgun (WGS) entry which is preliminary data.</text>
</comment>
<dbReference type="Proteomes" id="UP000811844">
    <property type="component" value="Unassembled WGS sequence"/>
</dbReference>
<dbReference type="SUPFAM" id="SSF56935">
    <property type="entry name" value="Porins"/>
    <property type="match status" value="1"/>
</dbReference>
<evidence type="ECO:0000256" key="5">
    <source>
        <dbReference type="ARBA" id="ARBA00022729"/>
    </source>
</evidence>
<keyword evidence="6" id="KW-0406">Ion transport</keyword>
<dbReference type="Gene3D" id="2.40.170.20">
    <property type="entry name" value="TonB-dependent receptor, beta-barrel domain"/>
    <property type="match status" value="1"/>
</dbReference>
<evidence type="ECO:0000256" key="9">
    <source>
        <dbReference type="ARBA" id="ARBA00023237"/>
    </source>
</evidence>
<evidence type="ECO:0000256" key="10">
    <source>
        <dbReference type="PROSITE-ProRule" id="PRU01360"/>
    </source>
</evidence>
<keyword evidence="3 10" id="KW-1134">Transmembrane beta strand</keyword>
<feature type="domain" description="TonB-dependent receptor-like beta-barrel" evidence="13">
    <location>
        <begin position="172"/>
        <end position="570"/>
    </location>
</feature>